<keyword evidence="1" id="KW-0808">Transferase</keyword>
<dbReference type="Gene3D" id="3.40.630.30">
    <property type="match status" value="1"/>
</dbReference>
<dbReference type="PANTHER" id="PTHR13947:SF37">
    <property type="entry name" value="LD18367P"/>
    <property type="match status" value="1"/>
</dbReference>
<dbReference type="EMBL" id="CP096983">
    <property type="protein sequence ID" value="URZ11628.1"/>
    <property type="molecule type" value="Genomic_DNA"/>
</dbReference>
<dbReference type="RefSeq" id="WP_077835379.1">
    <property type="nucleotide sequence ID" value="NZ_CP096983.1"/>
</dbReference>
<reference evidence="2 3" key="1">
    <citation type="submission" date="2022-04" db="EMBL/GenBank/DDBJ databases">
        <title>Genome sequence of C. roseum typestrain.</title>
        <authorList>
            <person name="Poehlein A."/>
            <person name="Schoch T."/>
            <person name="Duerre P."/>
            <person name="Daniel R."/>
        </authorList>
    </citation>
    <scope>NUCLEOTIDE SEQUENCE [LARGE SCALE GENOMIC DNA]</scope>
    <source>
        <strain evidence="2 3">DSM 7320</strain>
    </source>
</reference>
<accession>A0A1S8LMT4</accession>
<dbReference type="Pfam" id="PF00583">
    <property type="entry name" value="Acetyltransf_1"/>
    <property type="match status" value="1"/>
</dbReference>
<dbReference type="InterPro" id="IPR016181">
    <property type="entry name" value="Acyl_CoA_acyltransferase"/>
</dbReference>
<dbReference type="AlphaFoldDB" id="A0A1S8LMT4"/>
<dbReference type="Proteomes" id="UP000190951">
    <property type="component" value="Chromosome"/>
</dbReference>
<organism evidence="2 3">
    <name type="scientific">Clostridium felsineum</name>
    <dbReference type="NCBI Taxonomy" id="36839"/>
    <lineage>
        <taxon>Bacteria</taxon>
        <taxon>Bacillati</taxon>
        <taxon>Bacillota</taxon>
        <taxon>Clostridia</taxon>
        <taxon>Eubacteriales</taxon>
        <taxon>Clostridiaceae</taxon>
        <taxon>Clostridium</taxon>
    </lineage>
</organism>
<keyword evidence="3" id="KW-1185">Reference proteome</keyword>
<evidence type="ECO:0000313" key="3">
    <source>
        <dbReference type="Proteomes" id="UP000190951"/>
    </source>
</evidence>
<protein>
    <submittedName>
        <fullName evidence="2">Uncharacterized protein</fullName>
    </submittedName>
</protein>
<dbReference type="PROSITE" id="PS51186">
    <property type="entry name" value="GNAT"/>
    <property type="match status" value="1"/>
</dbReference>
<dbReference type="PANTHER" id="PTHR13947">
    <property type="entry name" value="GNAT FAMILY N-ACETYLTRANSFERASE"/>
    <property type="match status" value="1"/>
</dbReference>
<dbReference type="KEGG" id="crw:CROST_023450"/>
<dbReference type="SUPFAM" id="SSF55729">
    <property type="entry name" value="Acyl-CoA N-acyltransferases (Nat)"/>
    <property type="match status" value="1"/>
</dbReference>
<proteinExistence type="predicted"/>
<dbReference type="InterPro" id="IPR000182">
    <property type="entry name" value="GNAT_dom"/>
</dbReference>
<dbReference type="GO" id="GO:0008080">
    <property type="term" value="F:N-acetyltransferase activity"/>
    <property type="evidence" value="ECO:0007669"/>
    <property type="project" value="InterPro"/>
</dbReference>
<sequence length="160" mass="18822">MVKIYEYKDEFKNNIMKMILKIQQEEYNLPITANDQPDLTNIETFYQQNNGNFWVGIDNGLVVGTIAIKSIGDGNAMLRKMFVKYEYRGSDIGLSKKLLSILIDWASQKKFNRIFLGTTSEFLAAHKFYKKNGFKEINKEDLPINFPIMKVDKKFYYYRL</sequence>
<dbReference type="InterPro" id="IPR050769">
    <property type="entry name" value="NAT_camello-type"/>
</dbReference>
<gene>
    <name evidence="2" type="ORF">CROST_023450</name>
</gene>
<evidence type="ECO:0000313" key="2">
    <source>
        <dbReference type="EMBL" id="URZ11628.1"/>
    </source>
</evidence>
<dbReference type="CDD" id="cd04301">
    <property type="entry name" value="NAT_SF"/>
    <property type="match status" value="1"/>
</dbReference>
<dbReference type="STRING" id="84029.CROST_03480"/>
<name>A0A1S8LMT4_9CLOT</name>
<evidence type="ECO:0000256" key="1">
    <source>
        <dbReference type="ARBA" id="ARBA00022679"/>
    </source>
</evidence>